<evidence type="ECO:0000256" key="1">
    <source>
        <dbReference type="SAM" id="Phobius"/>
    </source>
</evidence>
<keyword evidence="3" id="KW-1185">Reference proteome</keyword>
<dbReference type="Proteomes" id="UP000327118">
    <property type="component" value="Unassembled WGS sequence"/>
</dbReference>
<name>A0A5N6ZEY9_9EURO</name>
<proteinExistence type="predicted"/>
<keyword evidence="1" id="KW-0812">Transmembrane</keyword>
<keyword evidence="1" id="KW-1133">Transmembrane helix</keyword>
<dbReference type="AlphaFoldDB" id="A0A5N6ZEY9"/>
<feature type="transmembrane region" description="Helical" evidence="1">
    <location>
        <begin position="50"/>
        <end position="69"/>
    </location>
</feature>
<protein>
    <submittedName>
        <fullName evidence="2">Uncharacterized protein</fullName>
    </submittedName>
</protein>
<dbReference type="EMBL" id="ML739052">
    <property type="protein sequence ID" value="KAE8355466.1"/>
    <property type="molecule type" value="Genomic_DNA"/>
</dbReference>
<feature type="transmembrane region" description="Helical" evidence="1">
    <location>
        <begin position="12"/>
        <end position="30"/>
    </location>
</feature>
<gene>
    <name evidence="2" type="ORF">BDV28DRAFT_42778</name>
</gene>
<evidence type="ECO:0000313" key="2">
    <source>
        <dbReference type="EMBL" id="KAE8355466.1"/>
    </source>
</evidence>
<organism evidence="2 3">
    <name type="scientific">Aspergillus coremiiformis</name>
    <dbReference type="NCBI Taxonomy" id="138285"/>
    <lineage>
        <taxon>Eukaryota</taxon>
        <taxon>Fungi</taxon>
        <taxon>Dikarya</taxon>
        <taxon>Ascomycota</taxon>
        <taxon>Pezizomycotina</taxon>
        <taxon>Eurotiomycetes</taxon>
        <taxon>Eurotiomycetidae</taxon>
        <taxon>Eurotiales</taxon>
        <taxon>Aspergillaceae</taxon>
        <taxon>Aspergillus</taxon>
        <taxon>Aspergillus subgen. Circumdati</taxon>
    </lineage>
</organism>
<accession>A0A5N6ZEY9</accession>
<keyword evidence="1" id="KW-0472">Membrane</keyword>
<evidence type="ECO:0000313" key="3">
    <source>
        <dbReference type="Proteomes" id="UP000327118"/>
    </source>
</evidence>
<sequence length="70" mass="8232">MTSRCIFGNFILVRFRTLTVKTNAVVMMFLPPHYLFRLSLPLHYHTLFLPLLRCLLLSLPLLLFLLLLCL</sequence>
<reference evidence="3" key="1">
    <citation type="submission" date="2019-04" db="EMBL/GenBank/DDBJ databases">
        <title>Friends and foes A comparative genomics studyof 23 Aspergillus species from section Flavi.</title>
        <authorList>
            <consortium name="DOE Joint Genome Institute"/>
            <person name="Kjaerbolling I."/>
            <person name="Vesth T."/>
            <person name="Frisvad J.C."/>
            <person name="Nybo J.L."/>
            <person name="Theobald S."/>
            <person name="Kildgaard S."/>
            <person name="Isbrandt T."/>
            <person name="Kuo A."/>
            <person name="Sato A."/>
            <person name="Lyhne E.K."/>
            <person name="Kogle M.E."/>
            <person name="Wiebenga A."/>
            <person name="Kun R.S."/>
            <person name="Lubbers R.J."/>
            <person name="Makela M.R."/>
            <person name="Barry K."/>
            <person name="Chovatia M."/>
            <person name="Clum A."/>
            <person name="Daum C."/>
            <person name="Haridas S."/>
            <person name="He G."/>
            <person name="LaButti K."/>
            <person name="Lipzen A."/>
            <person name="Mondo S."/>
            <person name="Riley R."/>
            <person name="Salamov A."/>
            <person name="Simmons B.A."/>
            <person name="Magnuson J.K."/>
            <person name="Henrissat B."/>
            <person name="Mortensen U.H."/>
            <person name="Larsen T.O."/>
            <person name="Devries R.P."/>
            <person name="Grigoriev I.V."/>
            <person name="Machida M."/>
            <person name="Baker S.E."/>
            <person name="Andersen M.R."/>
        </authorList>
    </citation>
    <scope>NUCLEOTIDE SEQUENCE [LARGE SCALE GENOMIC DNA]</scope>
    <source>
        <strain evidence="3">CBS 553.77</strain>
    </source>
</reference>